<dbReference type="EMBL" id="UOGG01000052">
    <property type="protein sequence ID" value="VAX28181.1"/>
    <property type="molecule type" value="Genomic_DNA"/>
</dbReference>
<evidence type="ECO:0000313" key="1">
    <source>
        <dbReference type="EMBL" id="VAX28181.1"/>
    </source>
</evidence>
<proteinExistence type="predicted"/>
<sequence>MHDPSLRGVLRQAQNRLQRAVIISRGMKAKVKYHRHAAKVARDDVIGRLYDFLCVLCVFAVNKGLNILYPENYFLNSSNSY</sequence>
<organism evidence="1">
    <name type="scientific">hydrothermal vent metagenome</name>
    <dbReference type="NCBI Taxonomy" id="652676"/>
    <lineage>
        <taxon>unclassified sequences</taxon>
        <taxon>metagenomes</taxon>
        <taxon>ecological metagenomes</taxon>
    </lineage>
</organism>
<gene>
    <name evidence="1" type="ORF">MNBD_NITROSPINAE05-802</name>
</gene>
<accession>A0A3B1CNX9</accession>
<protein>
    <submittedName>
        <fullName evidence="1">Uncharacterized protein</fullName>
    </submittedName>
</protein>
<dbReference type="AlphaFoldDB" id="A0A3B1CNX9"/>
<name>A0A3B1CNX9_9ZZZZ</name>
<reference evidence="1" key="1">
    <citation type="submission" date="2018-06" db="EMBL/GenBank/DDBJ databases">
        <authorList>
            <person name="Zhirakovskaya E."/>
        </authorList>
    </citation>
    <scope>NUCLEOTIDE SEQUENCE</scope>
</reference>